<reference evidence="10 11" key="1">
    <citation type="journal article" date="2008" name="Nature">
        <title>The genome of the choanoflagellate Monosiga brevicollis and the origin of metazoans.</title>
        <authorList>
            <consortium name="JGI Sequencing"/>
            <person name="King N."/>
            <person name="Westbrook M.J."/>
            <person name="Young S.L."/>
            <person name="Kuo A."/>
            <person name="Abedin M."/>
            <person name="Chapman J."/>
            <person name="Fairclough S."/>
            <person name="Hellsten U."/>
            <person name="Isogai Y."/>
            <person name="Letunic I."/>
            <person name="Marr M."/>
            <person name="Pincus D."/>
            <person name="Putnam N."/>
            <person name="Rokas A."/>
            <person name="Wright K.J."/>
            <person name="Zuzow R."/>
            <person name="Dirks W."/>
            <person name="Good M."/>
            <person name="Goodstein D."/>
            <person name="Lemons D."/>
            <person name="Li W."/>
            <person name="Lyons J.B."/>
            <person name="Morris A."/>
            <person name="Nichols S."/>
            <person name="Richter D.J."/>
            <person name="Salamov A."/>
            <person name="Bork P."/>
            <person name="Lim W.A."/>
            <person name="Manning G."/>
            <person name="Miller W.T."/>
            <person name="McGinnis W."/>
            <person name="Shapiro H."/>
            <person name="Tjian R."/>
            <person name="Grigoriev I.V."/>
            <person name="Rokhsar D."/>
        </authorList>
    </citation>
    <scope>NUCLEOTIDE SEQUENCE [LARGE SCALE GENOMIC DNA]</scope>
    <source>
        <strain evidence="11">MX1 / ATCC 50154</strain>
    </source>
</reference>
<dbReference type="InParanoid" id="A9UT62"/>
<dbReference type="AlphaFoldDB" id="A9UT62"/>
<keyword evidence="3" id="KW-0479">Metal-binding</keyword>
<evidence type="ECO:0000256" key="3">
    <source>
        <dbReference type="ARBA" id="ARBA00022723"/>
    </source>
</evidence>
<evidence type="ECO:0000256" key="4">
    <source>
        <dbReference type="ARBA" id="ARBA00022771"/>
    </source>
</evidence>
<keyword evidence="11" id="KW-1185">Reference proteome</keyword>
<dbReference type="GO" id="GO:0140673">
    <property type="term" value="P:transcription elongation-coupled chromatin remodeling"/>
    <property type="evidence" value="ECO:0007669"/>
    <property type="project" value="InterPro"/>
</dbReference>
<evidence type="ECO:0000259" key="9">
    <source>
        <dbReference type="SMART" id="SM01389"/>
    </source>
</evidence>
<dbReference type="STRING" id="81824.A9UT62"/>
<dbReference type="PANTHER" id="PTHR12882:SF1">
    <property type="entry name" value="TRANSCRIPTION ELONGATION FACTOR SPT4"/>
    <property type="match status" value="1"/>
</dbReference>
<proteinExistence type="inferred from homology"/>
<dbReference type="OMA" id="FDGMIAV"/>
<dbReference type="FunFam" id="3.30.40.210:FF:000002">
    <property type="entry name" value="Transcription elongation factor SPT4 homolog"/>
    <property type="match status" value="1"/>
</dbReference>
<dbReference type="PANTHER" id="PTHR12882">
    <property type="entry name" value="SUPPRESSOR OF TY 4"/>
    <property type="match status" value="1"/>
</dbReference>
<evidence type="ECO:0000256" key="6">
    <source>
        <dbReference type="ARBA" id="ARBA00023163"/>
    </source>
</evidence>
<dbReference type="SUPFAM" id="SSF63393">
    <property type="entry name" value="RNA polymerase subunits"/>
    <property type="match status" value="1"/>
</dbReference>
<evidence type="ECO:0000256" key="7">
    <source>
        <dbReference type="ARBA" id="ARBA00023242"/>
    </source>
</evidence>
<comment type="similarity">
    <text evidence="2 8">Belongs to the SPT4 family.</text>
</comment>
<keyword evidence="5" id="KW-0862">Zinc</keyword>
<feature type="domain" description="Spt4/RpoE2 zinc finger" evidence="9">
    <location>
        <begin position="15"/>
        <end position="91"/>
    </location>
</feature>
<comment type="subcellular location">
    <subcellularLocation>
        <location evidence="1 8">Nucleus</location>
    </subcellularLocation>
</comment>
<evidence type="ECO:0000256" key="2">
    <source>
        <dbReference type="ARBA" id="ARBA00010464"/>
    </source>
</evidence>
<keyword evidence="6 8" id="KW-0804">Transcription</keyword>
<dbReference type="KEGG" id="mbr:MONBRDRAFT_23363"/>
<dbReference type="GO" id="GO:0000993">
    <property type="term" value="F:RNA polymerase II complex binding"/>
    <property type="evidence" value="ECO:0000318"/>
    <property type="project" value="GO_Central"/>
</dbReference>
<name>A9UT62_MONBE</name>
<dbReference type="eggNOG" id="KOG3490">
    <property type="taxonomic scope" value="Eukaryota"/>
</dbReference>
<dbReference type="FunCoup" id="A9UT62">
    <property type="interactions" value="1059"/>
</dbReference>
<dbReference type="Proteomes" id="UP000001357">
    <property type="component" value="Unassembled WGS sequence"/>
</dbReference>
<dbReference type="SMART" id="SM01389">
    <property type="entry name" value="Spt4"/>
    <property type="match status" value="1"/>
</dbReference>
<dbReference type="EMBL" id="CH991545">
    <property type="protein sequence ID" value="EDQ91192.1"/>
    <property type="molecule type" value="Genomic_DNA"/>
</dbReference>
<keyword evidence="7 8" id="KW-0539">Nucleus</keyword>
<gene>
    <name evidence="10" type="ORF">MONBRDRAFT_23363</name>
</gene>
<dbReference type="GO" id="GO:0006368">
    <property type="term" value="P:transcription elongation by RNA polymerase II"/>
    <property type="evidence" value="ECO:0000318"/>
    <property type="project" value="GO_Central"/>
</dbReference>
<evidence type="ECO:0000256" key="8">
    <source>
        <dbReference type="PIRNR" id="PIRNR025023"/>
    </source>
</evidence>
<evidence type="ECO:0000313" key="10">
    <source>
        <dbReference type="EMBL" id="EDQ91192.1"/>
    </source>
</evidence>
<dbReference type="GeneID" id="5888908"/>
<dbReference type="InterPro" id="IPR022800">
    <property type="entry name" value="Spt4/RpoE2_Znf"/>
</dbReference>
<keyword evidence="4" id="KW-0863">Zinc-finger</keyword>
<accession>A9UT62</accession>
<dbReference type="Pfam" id="PF06093">
    <property type="entry name" value="Spt4"/>
    <property type="match status" value="1"/>
</dbReference>
<evidence type="ECO:0000256" key="5">
    <source>
        <dbReference type="ARBA" id="ARBA00022833"/>
    </source>
</evidence>
<dbReference type="RefSeq" id="XP_001743614.1">
    <property type="nucleotide sequence ID" value="XM_001743562.1"/>
</dbReference>
<evidence type="ECO:0000313" key="11">
    <source>
        <dbReference type="Proteomes" id="UP000001357"/>
    </source>
</evidence>
<dbReference type="Gene3D" id="3.30.40.210">
    <property type="match status" value="1"/>
</dbReference>
<dbReference type="GO" id="GO:0008270">
    <property type="term" value="F:zinc ion binding"/>
    <property type="evidence" value="ECO:0007669"/>
    <property type="project" value="UniProtKB-KW"/>
</dbReference>
<dbReference type="InterPro" id="IPR009287">
    <property type="entry name" value="Spt4"/>
</dbReference>
<evidence type="ECO:0000256" key="1">
    <source>
        <dbReference type="ARBA" id="ARBA00004123"/>
    </source>
</evidence>
<dbReference type="GO" id="GO:0006355">
    <property type="term" value="P:regulation of DNA-templated transcription"/>
    <property type="evidence" value="ECO:0007669"/>
    <property type="project" value="InterPro"/>
</dbReference>
<dbReference type="InterPro" id="IPR029040">
    <property type="entry name" value="RPABC4/Spt4"/>
</dbReference>
<organism evidence="10 11">
    <name type="scientific">Monosiga brevicollis</name>
    <name type="common">Choanoflagellate</name>
    <dbReference type="NCBI Taxonomy" id="81824"/>
    <lineage>
        <taxon>Eukaryota</taxon>
        <taxon>Choanoflagellata</taxon>
        <taxon>Craspedida</taxon>
        <taxon>Salpingoecidae</taxon>
        <taxon>Monosiga</taxon>
    </lineage>
</organism>
<dbReference type="InterPro" id="IPR038510">
    <property type="entry name" value="Spt4_sf"/>
</dbReference>
<sequence>MEPKLDVCPSSNKHLRACLSCGLVKTSDQFFETGCENCAYLDLNDNNDAIDSCTTARFYGIVSVIDPSDSWVAKWQGNDACVPGCYALRLQGHLPSDKLDEMPPNLRLRYDRELKMSNS</sequence>
<dbReference type="CDD" id="cd07973">
    <property type="entry name" value="Spt4"/>
    <property type="match status" value="1"/>
</dbReference>
<dbReference type="GO" id="GO:0032044">
    <property type="term" value="C:DSIF complex"/>
    <property type="evidence" value="ECO:0000318"/>
    <property type="project" value="GO_Central"/>
</dbReference>
<dbReference type="PIRSF" id="PIRSF025023">
    <property type="entry name" value="Spt4"/>
    <property type="match status" value="1"/>
</dbReference>
<protein>
    <recommendedName>
        <fullName evidence="9">Spt4/RpoE2 zinc finger domain-containing protein</fullName>
    </recommendedName>
</protein>